<comment type="caution">
    <text evidence="1">The sequence shown here is derived from an EMBL/GenBank/DDBJ whole genome shotgun (WGS) entry which is preliminary data.</text>
</comment>
<gene>
    <name evidence="1" type="ORF">CM19_03035</name>
</gene>
<keyword evidence="2" id="KW-1185">Reference proteome</keyword>
<dbReference type="STRING" id="1160895.CM19_03035"/>
<name>A0A031LUR5_9CREN</name>
<dbReference type="Proteomes" id="UP000024332">
    <property type="component" value="Unassembled WGS sequence"/>
</dbReference>
<organism evidence="1 2">
    <name type="scientific">Candidatus Acidianus copahuensis</name>
    <dbReference type="NCBI Taxonomy" id="1160895"/>
    <lineage>
        <taxon>Archaea</taxon>
        <taxon>Thermoproteota</taxon>
        <taxon>Thermoprotei</taxon>
        <taxon>Sulfolobales</taxon>
        <taxon>Sulfolobaceae</taxon>
        <taxon>Acidianus</taxon>
    </lineage>
</organism>
<evidence type="ECO:0000313" key="1">
    <source>
        <dbReference type="EMBL" id="EZQ10893.1"/>
    </source>
</evidence>
<accession>A0A031LUR5</accession>
<reference evidence="1 2" key="1">
    <citation type="submission" date="2014-03" db="EMBL/GenBank/DDBJ databases">
        <title>Draft genome sequence of the novel thermoacidophilic archaea Acidianus copahuensis ALE1 strain, isolated from Copahue volcanic area in Neuquen Argentina.</title>
        <authorList>
            <person name="Urbieta M.S."/>
            <person name="Rascovan N."/>
            <person name="Castro C."/>
            <person name="Revale S."/>
            <person name="Giaveno M.A."/>
            <person name="Vazquez M.P."/>
            <person name="Donati E.R."/>
        </authorList>
    </citation>
    <scope>NUCLEOTIDE SEQUENCE [LARGE SCALE GENOMIC DNA]</scope>
    <source>
        <strain evidence="1 2">ALE1</strain>
    </source>
</reference>
<dbReference type="EMBL" id="JFZT01000019">
    <property type="protein sequence ID" value="EZQ10893.1"/>
    <property type="molecule type" value="Genomic_DNA"/>
</dbReference>
<dbReference type="AlphaFoldDB" id="A0A031LUR5"/>
<sequence length="138" mass="16320">MEDILDWYQEKVKGFLIYLEKEKAYLLIVLDNVDMISFVARGEIWNFFLERTTRTAEFRNFVKQKKRGPEIFGVILSPNEIAYHIPITVLMLNNGYILFDPEKILEKEKSKFNVHIKEYKEGKIIDFAKVKKGEVVDV</sequence>
<evidence type="ECO:0000313" key="2">
    <source>
        <dbReference type="Proteomes" id="UP000024332"/>
    </source>
</evidence>
<protein>
    <submittedName>
        <fullName evidence="1">Uncharacterized protein</fullName>
    </submittedName>
</protein>
<proteinExistence type="predicted"/>